<evidence type="ECO:0000313" key="5">
    <source>
        <dbReference type="EMBL" id="RZD15892.1"/>
    </source>
</evidence>
<name>A0A519BF43_ACIG2</name>
<dbReference type="InterPro" id="IPR029026">
    <property type="entry name" value="tRNA_m1G_MTases_N"/>
</dbReference>
<dbReference type="GO" id="GO:0008173">
    <property type="term" value="F:RNA methyltransferase activity"/>
    <property type="evidence" value="ECO:0007669"/>
    <property type="project" value="InterPro"/>
</dbReference>
<dbReference type="CDD" id="cd18103">
    <property type="entry name" value="SpoU-like_RlmB"/>
    <property type="match status" value="1"/>
</dbReference>
<comment type="similarity">
    <text evidence="1">Belongs to the class IV-like SAM-binding methyltransferase superfamily. RNA methyltransferase TrmH family.</text>
</comment>
<reference evidence="5 6" key="1">
    <citation type="journal article" date="2019" name="ISME J.">
        <title>Insights into ecological role of a new deltaproteobacterial order Candidatus Acidulodesulfobacterales by metagenomics and metatranscriptomics.</title>
        <authorList>
            <person name="Tan S."/>
            <person name="Liu J."/>
            <person name="Fang Y."/>
            <person name="Hedlund B.P."/>
            <person name="Lian Z.H."/>
            <person name="Huang L.Y."/>
            <person name="Li J.T."/>
            <person name="Huang L.N."/>
            <person name="Li W.J."/>
            <person name="Jiang H.C."/>
            <person name="Dong H.L."/>
            <person name="Shu W.S."/>
        </authorList>
    </citation>
    <scope>NUCLEOTIDE SEQUENCE [LARGE SCALE GENOMIC DNA]</scope>
    <source>
        <strain evidence="5">AP2</strain>
    </source>
</reference>
<dbReference type="EMBL" id="SGBC01000003">
    <property type="protein sequence ID" value="RZD15892.1"/>
    <property type="molecule type" value="Genomic_DNA"/>
</dbReference>
<dbReference type="Proteomes" id="UP000316562">
    <property type="component" value="Unassembled WGS sequence"/>
</dbReference>
<dbReference type="PANTHER" id="PTHR46429">
    <property type="entry name" value="23S RRNA (GUANOSINE-2'-O-)-METHYLTRANSFERASE RLMB"/>
    <property type="match status" value="1"/>
</dbReference>
<organism evidence="5 6">
    <name type="scientific">Acididesulfobacter guangdongensis</name>
    <dbReference type="NCBI Taxonomy" id="2597225"/>
    <lineage>
        <taxon>Bacteria</taxon>
        <taxon>Deltaproteobacteria</taxon>
        <taxon>Candidatus Acidulodesulfobacterales</taxon>
        <taxon>Candidatus Acididesulfobacter</taxon>
    </lineage>
</organism>
<dbReference type="InterPro" id="IPR001537">
    <property type="entry name" value="SpoU_MeTrfase"/>
</dbReference>
<accession>A0A519BF43</accession>
<dbReference type="InterPro" id="IPR004441">
    <property type="entry name" value="rRNA_MeTrfase_TrmH"/>
</dbReference>
<dbReference type="GO" id="GO:0005829">
    <property type="term" value="C:cytosol"/>
    <property type="evidence" value="ECO:0007669"/>
    <property type="project" value="TreeGrafter"/>
</dbReference>
<dbReference type="GO" id="GO:0003723">
    <property type="term" value="F:RNA binding"/>
    <property type="evidence" value="ECO:0007669"/>
    <property type="project" value="InterPro"/>
</dbReference>
<comment type="caution">
    <text evidence="5">The sequence shown here is derived from an EMBL/GenBank/DDBJ whole genome shotgun (WGS) entry which is preliminary data.</text>
</comment>
<dbReference type="Pfam" id="PF00588">
    <property type="entry name" value="SpoU_methylase"/>
    <property type="match status" value="1"/>
</dbReference>
<dbReference type="PANTHER" id="PTHR46429:SF1">
    <property type="entry name" value="23S RRNA (GUANOSINE-2'-O-)-METHYLTRANSFERASE RLMB"/>
    <property type="match status" value="1"/>
</dbReference>
<dbReference type="GO" id="GO:0006396">
    <property type="term" value="P:RNA processing"/>
    <property type="evidence" value="ECO:0007669"/>
    <property type="project" value="InterPro"/>
</dbReference>
<evidence type="ECO:0000256" key="3">
    <source>
        <dbReference type="ARBA" id="ARBA00022679"/>
    </source>
</evidence>
<dbReference type="InterPro" id="IPR029028">
    <property type="entry name" value="Alpha/beta_knot_MTases"/>
</dbReference>
<keyword evidence="3 5" id="KW-0808">Transferase</keyword>
<evidence type="ECO:0000259" key="4">
    <source>
        <dbReference type="Pfam" id="PF00588"/>
    </source>
</evidence>
<dbReference type="SUPFAM" id="SSF75217">
    <property type="entry name" value="alpha/beta knot"/>
    <property type="match status" value="1"/>
</dbReference>
<keyword evidence="2 5" id="KW-0489">Methyltransferase</keyword>
<proteinExistence type="inferred from homology"/>
<feature type="domain" description="tRNA/rRNA methyltransferase SpoU type" evidence="4">
    <location>
        <begin position="97"/>
        <end position="237"/>
    </location>
</feature>
<protein>
    <submittedName>
        <fullName evidence="5">23S rRNA (Guanosine(2251)-2'-O)-methyltransferase RlmB</fullName>
    </submittedName>
</protein>
<evidence type="ECO:0000313" key="6">
    <source>
        <dbReference type="Proteomes" id="UP000316562"/>
    </source>
</evidence>
<dbReference type="Gene3D" id="3.40.1280.10">
    <property type="match status" value="1"/>
</dbReference>
<gene>
    <name evidence="5" type="primary">rlmB</name>
    <name evidence="5" type="ORF">EVJ46_06755</name>
</gene>
<dbReference type="FunFam" id="3.40.1280.10:FF:000008">
    <property type="entry name" value="Group 3 RNA methyltransferase TrmH"/>
    <property type="match status" value="1"/>
</dbReference>
<evidence type="ECO:0000256" key="2">
    <source>
        <dbReference type="ARBA" id="ARBA00022603"/>
    </source>
</evidence>
<dbReference type="NCBIfam" id="TIGR00186">
    <property type="entry name" value="rRNA_methyl_3"/>
    <property type="match status" value="1"/>
</dbReference>
<dbReference type="GO" id="GO:0032259">
    <property type="term" value="P:methylation"/>
    <property type="evidence" value="ECO:0007669"/>
    <property type="project" value="UniProtKB-KW"/>
</dbReference>
<sequence length="249" mass="27452">MELKIYGTNTIKEAINSGNLVSDIFISEKKHKNGHIDNALFRLIKEHELNMTVKNEQFFMKEFGSEALIKGIAAVADYNEIFFEDVIAKNAGKADVFYVILDDINDPQNLGSIIRTANCVGADCIILPKSNSVFITSAVANVSQGAVFYSDVVRVPNIARTIENLKDMGIWVIGLSGEAEEDIYSFKFDIPVAIVVGSEGKGLRRLTQERCEKILSIPMAGSINSLNASVSFAVSAYEIFRQRSISKKT</sequence>
<evidence type="ECO:0000256" key="1">
    <source>
        <dbReference type="ARBA" id="ARBA00007228"/>
    </source>
</evidence>
<dbReference type="AlphaFoldDB" id="A0A519BF43"/>